<evidence type="ECO:0000313" key="2">
    <source>
        <dbReference type="Proteomes" id="UP000460718"/>
    </source>
</evidence>
<dbReference type="AlphaFoldDB" id="A0A6A3KZ01"/>
<gene>
    <name evidence="1" type="ORF">PF011_g8838</name>
</gene>
<evidence type="ECO:0000313" key="1">
    <source>
        <dbReference type="EMBL" id="KAE9012611.1"/>
    </source>
</evidence>
<proteinExistence type="predicted"/>
<accession>A0A6A3KZ01</accession>
<organism evidence="1 2">
    <name type="scientific">Phytophthora fragariae</name>
    <dbReference type="NCBI Taxonomy" id="53985"/>
    <lineage>
        <taxon>Eukaryota</taxon>
        <taxon>Sar</taxon>
        <taxon>Stramenopiles</taxon>
        <taxon>Oomycota</taxon>
        <taxon>Peronosporomycetes</taxon>
        <taxon>Peronosporales</taxon>
        <taxon>Peronosporaceae</taxon>
        <taxon>Phytophthora</taxon>
    </lineage>
</organism>
<protein>
    <submittedName>
        <fullName evidence="1">Uncharacterized protein</fullName>
    </submittedName>
</protein>
<dbReference type="Proteomes" id="UP000460718">
    <property type="component" value="Unassembled WGS sequence"/>
</dbReference>
<sequence>MNSQSAAAVAISLTCQCTAIDSELQSLSHTRSASRHALLPVAHTRQAALCCTFRRVNRAAAPRRTPCRNRSKRLLLLSTIRRCD</sequence>
<dbReference type="EMBL" id="QXFW01000426">
    <property type="protein sequence ID" value="KAE9012611.1"/>
    <property type="molecule type" value="Genomic_DNA"/>
</dbReference>
<reference evidence="1 2" key="1">
    <citation type="submission" date="2018-09" db="EMBL/GenBank/DDBJ databases">
        <title>Genomic investigation of the strawberry pathogen Phytophthora fragariae indicates pathogenicity is determined by transcriptional variation in three key races.</title>
        <authorList>
            <person name="Adams T.M."/>
            <person name="Armitage A.D."/>
            <person name="Sobczyk M.K."/>
            <person name="Bates H.J."/>
            <person name="Dunwell J.M."/>
            <person name="Nellist C.F."/>
            <person name="Harrison R.J."/>
        </authorList>
    </citation>
    <scope>NUCLEOTIDE SEQUENCE [LARGE SCALE GENOMIC DNA]</scope>
    <source>
        <strain evidence="1 2">SCRP245</strain>
    </source>
</reference>
<comment type="caution">
    <text evidence="1">The sequence shown here is derived from an EMBL/GenBank/DDBJ whole genome shotgun (WGS) entry which is preliminary data.</text>
</comment>
<name>A0A6A3KZ01_9STRA</name>